<accession>D5V2S7</accession>
<dbReference type="OrthoDB" id="5341790at2"/>
<protein>
    <submittedName>
        <fullName evidence="1">Putative outer membrane protein</fullName>
    </submittedName>
</protein>
<dbReference type="EMBL" id="CP001999">
    <property type="protein sequence ID" value="ADG92509.1"/>
    <property type="molecule type" value="Genomic_DNA"/>
</dbReference>
<dbReference type="RefSeq" id="WP_013134654.1">
    <property type="nucleotide sequence ID" value="NC_014166.1"/>
</dbReference>
<dbReference type="eggNOG" id="COG2911">
    <property type="taxonomic scope" value="Bacteria"/>
</dbReference>
<keyword evidence="2" id="KW-1185">Reference proteome</keyword>
<dbReference type="KEGG" id="ant:Arnit_0845"/>
<gene>
    <name evidence="1" type="ordered locus">Arnit_0845</name>
</gene>
<reference evidence="1 2" key="1">
    <citation type="journal article" date="2010" name="Stand. Genomic Sci.">
        <title>Complete genome sequence of Arcobacter nitrofigilis type strain (CI).</title>
        <authorList>
            <person name="Pati A."/>
            <person name="Gronow S."/>
            <person name="Lapidus A."/>
            <person name="Copeland A."/>
            <person name="Glavina Del Rio T."/>
            <person name="Nolan M."/>
            <person name="Lucas S."/>
            <person name="Tice H."/>
            <person name="Cheng J.F."/>
            <person name="Han C."/>
            <person name="Chertkov O."/>
            <person name="Bruce D."/>
            <person name="Tapia R."/>
            <person name="Goodwin L."/>
            <person name="Pitluck S."/>
            <person name="Liolios K."/>
            <person name="Ivanova N."/>
            <person name="Mavromatis K."/>
            <person name="Chen A."/>
            <person name="Palaniappan K."/>
            <person name="Land M."/>
            <person name="Hauser L."/>
            <person name="Chang Y.J."/>
            <person name="Jeffries C.D."/>
            <person name="Detter J.C."/>
            <person name="Rohde M."/>
            <person name="Goker M."/>
            <person name="Bristow J."/>
            <person name="Eisen J.A."/>
            <person name="Markowitz V."/>
            <person name="Hugenholtz P."/>
            <person name="Klenk H.P."/>
            <person name="Kyrpides N.C."/>
        </authorList>
    </citation>
    <scope>NUCLEOTIDE SEQUENCE [LARGE SCALE GENOMIC DNA]</scope>
    <source>
        <strain evidence="2">ATCC 33309 / DSM 7299 / CCUG 15893 / LMG 7604 / NCTC 12251 / CI</strain>
    </source>
</reference>
<proteinExistence type="predicted"/>
<name>D5V2S7_ARCNC</name>
<evidence type="ECO:0000313" key="1">
    <source>
        <dbReference type="EMBL" id="ADG92509.1"/>
    </source>
</evidence>
<sequence length="503" mass="56362" precursor="true">MKKLFFGLTFLIIIVLAGTYALLFTTTGNGIVSSVVESKVNEQKGLNFKINKFVLTTKNIEFDASLDKNSNIKINGDLSLFSKTADIKYDINILDLSKLEKFTKQKLNGSFKTSGTLKGNSALATLEGVSDVFKSSTDYKVQLVNFEPSNIIFNVKNAKIDEILHLINKPRYAMGNISINGDIKNAKLDKLDGNINTKITNGLVTNSLVNKDFNTKLVNKLTFRGDIKTDLQPNKALSKVDFYSTMANLFVKKADVDLKNMIIKSDYYLNVDDLSKLFDVTQTKLRGKIDVAGDIKKDKDLLVNGYSELLDGKLRFKLLNDDFSANIDDVEILKVLHMLYYPEIFTSKSKMKLDYNLAKQVGELKGDLKNGQFKRNEYSTIINSFAKFDLTKEIYEDVSLDSNINKNIIKSTINMKSKLTTIEVNPSTIDTKAKVIDALVKTDIKGIKFDTKISGDIANPKVKVDTKKLLESGVKEKVKEKIQDTVEKKLGDKAGNLLKSFFK</sequence>
<organism evidence="1 2">
    <name type="scientific">Arcobacter nitrofigilis (strain ATCC 33309 / DSM 7299 / CCUG 15893 / LMG 7604 / NCTC 12251 / CI)</name>
    <name type="common">Campylobacter nitrofigilis</name>
    <dbReference type="NCBI Taxonomy" id="572480"/>
    <lineage>
        <taxon>Bacteria</taxon>
        <taxon>Pseudomonadati</taxon>
        <taxon>Campylobacterota</taxon>
        <taxon>Epsilonproteobacteria</taxon>
        <taxon>Campylobacterales</taxon>
        <taxon>Arcobacteraceae</taxon>
        <taxon>Arcobacter</taxon>
    </lineage>
</organism>
<dbReference type="AlphaFoldDB" id="D5V2S7"/>
<evidence type="ECO:0000313" key="2">
    <source>
        <dbReference type="Proteomes" id="UP000000939"/>
    </source>
</evidence>
<dbReference type="Proteomes" id="UP000000939">
    <property type="component" value="Chromosome"/>
</dbReference>
<dbReference type="HOGENOM" id="CLU_024686_0_0_7"/>